<keyword evidence="4" id="KW-1185">Reference proteome</keyword>
<dbReference type="EMBL" id="JAGDFL010000117">
    <property type="protein sequence ID" value="KAG7397317.1"/>
    <property type="molecule type" value="Genomic_DNA"/>
</dbReference>
<accession>A0A8T1WU23</accession>
<evidence type="ECO:0000256" key="2">
    <source>
        <dbReference type="SAM" id="Phobius"/>
    </source>
</evidence>
<reference evidence="3" key="1">
    <citation type="submission" date="2021-02" db="EMBL/GenBank/DDBJ databases">
        <authorList>
            <person name="Palmer J.M."/>
        </authorList>
    </citation>
    <scope>NUCLEOTIDE SEQUENCE</scope>
    <source>
        <strain evidence="3">SCRP23</strain>
    </source>
</reference>
<comment type="caution">
    <text evidence="3">The sequence shown here is derived from an EMBL/GenBank/DDBJ whole genome shotgun (WGS) entry which is preliminary data.</text>
</comment>
<keyword evidence="2" id="KW-0812">Transmembrane</keyword>
<feature type="compositionally biased region" description="Polar residues" evidence="1">
    <location>
        <begin position="339"/>
        <end position="348"/>
    </location>
</feature>
<evidence type="ECO:0000313" key="3">
    <source>
        <dbReference type="EMBL" id="KAG7397317.1"/>
    </source>
</evidence>
<feature type="compositionally biased region" description="Polar residues" evidence="1">
    <location>
        <begin position="356"/>
        <end position="394"/>
    </location>
</feature>
<keyword evidence="2" id="KW-0472">Membrane</keyword>
<feature type="transmembrane region" description="Helical" evidence="2">
    <location>
        <begin position="36"/>
        <end position="57"/>
    </location>
</feature>
<protein>
    <submittedName>
        <fullName evidence="3">Ankyrin repeat domain-containing protein 60</fullName>
    </submittedName>
</protein>
<evidence type="ECO:0000313" key="4">
    <source>
        <dbReference type="Proteomes" id="UP000693981"/>
    </source>
</evidence>
<feature type="compositionally biased region" description="Polar residues" evidence="1">
    <location>
        <begin position="417"/>
        <end position="438"/>
    </location>
</feature>
<dbReference type="AlphaFoldDB" id="A0A8T1WU23"/>
<name>A0A8T1WU23_9STRA</name>
<keyword evidence="2" id="KW-1133">Transmembrane helix</keyword>
<dbReference type="Proteomes" id="UP000693981">
    <property type="component" value="Unassembled WGS sequence"/>
</dbReference>
<feature type="compositionally biased region" description="Low complexity" evidence="1">
    <location>
        <begin position="396"/>
        <end position="413"/>
    </location>
</feature>
<evidence type="ECO:0000256" key="1">
    <source>
        <dbReference type="SAM" id="MobiDB-lite"/>
    </source>
</evidence>
<proteinExistence type="predicted"/>
<feature type="region of interest" description="Disordered" evidence="1">
    <location>
        <begin position="302"/>
        <end position="453"/>
    </location>
</feature>
<gene>
    <name evidence="3" type="primary">ANKRD60_1</name>
    <name evidence="3" type="ORF">PHYBOEH_000899</name>
</gene>
<organism evidence="3 4">
    <name type="scientific">Phytophthora boehmeriae</name>
    <dbReference type="NCBI Taxonomy" id="109152"/>
    <lineage>
        <taxon>Eukaryota</taxon>
        <taxon>Sar</taxon>
        <taxon>Stramenopiles</taxon>
        <taxon>Oomycota</taxon>
        <taxon>Peronosporomycetes</taxon>
        <taxon>Peronosporales</taxon>
        <taxon>Peronosporaceae</taxon>
        <taxon>Phytophthora</taxon>
    </lineage>
</organism>
<sequence>MKVPSNYWSDNEETRFIRRVAAPDRPNSKRRQKKRLAVAGAALGLLGASAGIGYATLRTANTTNAVETMQLESTLGDSFHPSFSAVDRDGDGIATKEEILAELQRLESIDVENVKASDLPQGIKENVIGLLEEKLKSDSECAKQASDERTFPVTKADAHMFYYMLDVFCPRVTIAVIPPDEAEEKSVYHQLTEHNAEQVTVEIPTPQGNEEQIAIEGEPVNGEQTIEIPNGEGGYKTTQVKEEETSSGEEQIIVPDGQGGGITVSVPNTHSGMSSSGSEETNKEVVEVVTRDGQTEQVIIEGSVEDGKQHVKIENENGGFTDTEVPAVETSNGEEKLQITDSEGQTTAVVVPAEKTSPTPELTENSQASASSSEYTPTPQSASTPESTPESQTVPEAHATTTSQTSHESQTAAKAQTAHNSQSTPETQSAPAAQTTPEAHSRSDTGDSGSSDAASDWDLLSSLTFLFVGIVTFAL</sequence>
<feature type="compositionally biased region" description="Basic and acidic residues" evidence="1">
    <location>
        <begin position="305"/>
        <end position="315"/>
    </location>
</feature>
<dbReference type="OrthoDB" id="118455at2759"/>